<dbReference type="GO" id="GO:0018169">
    <property type="term" value="F:ribosomal S6-glutamic acid ligase activity"/>
    <property type="evidence" value="ECO:0007669"/>
    <property type="project" value="TreeGrafter"/>
</dbReference>
<dbReference type="KEGG" id="cmic:caldi_15510"/>
<evidence type="ECO:0000256" key="4">
    <source>
        <dbReference type="PROSITE-ProRule" id="PRU00409"/>
    </source>
</evidence>
<keyword evidence="3 4" id="KW-0067">ATP-binding</keyword>
<dbReference type="InterPro" id="IPR013651">
    <property type="entry name" value="ATP-grasp_RimK-type"/>
</dbReference>
<keyword evidence="2 4" id="KW-0547">Nucleotide-binding</keyword>
<dbReference type="Gene3D" id="3.40.50.20">
    <property type="match status" value="1"/>
</dbReference>
<name>A0AA35CN84_9FIRM</name>
<dbReference type="RefSeq" id="WP_264844483.1">
    <property type="nucleotide sequence ID" value="NZ_AP025628.1"/>
</dbReference>
<dbReference type="PANTHER" id="PTHR21621:SF0">
    <property type="entry name" value="BETA-CITRYLGLUTAMATE SYNTHASE B-RELATED"/>
    <property type="match status" value="1"/>
</dbReference>
<dbReference type="Proteomes" id="UP001163687">
    <property type="component" value="Chromosome"/>
</dbReference>
<evidence type="ECO:0000259" key="5">
    <source>
        <dbReference type="PROSITE" id="PS50975"/>
    </source>
</evidence>
<feature type="domain" description="ATP-grasp" evidence="5">
    <location>
        <begin position="110"/>
        <end position="289"/>
    </location>
</feature>
<evidence type="ECO:0000256" key="2">
    <source>
        <dbReference type="ARBA" id="ARBA00022741"/>
    </source>
</evidence>
<dbReference type="GO" id="GO:0005737">
    <property type="term" value="C:cytoplasm"/>
    <property type="evidence" value="ECO:0007669"/>
    <property type="project" value="TreeGrafter"/>
</dbReference>
<evidence type="ECO:0000313" key="6">
    <source>
        <dbReference type="EMBL" id="BDG60461.1"/>
    </source>
</evidence>
<proteinExistence type="predicted"/>
<sequence>MARLAVLGRRASWHVAQIALACGRRGVECDVLPVQAIAAAVGDGGRSSGVRAGGTPLDAYDAVLVRALPAGSLEQVVFRMDALHRLARHGVRVVNHPAALERTVDKFYTSALLEEAGIPTPATRVVQGFAEAMEAFLAMGDVVLKPLFGSEGRGMVRLADPDTAYRVLRAWEGIGAVFYMQEFVPHGGRDVRALVVGGEVVAAIERRAEGWKTNVAAGGRAVPFALPAGWADLAVRAAAAVGAEHAGVDLLPAPGGRVLVHEVNGIPGWRGLQQATGVDVADVLVGHVLGRRRAV</sequence>
<keyword evidence="1" id="KW-0479">Metal-binding</keyword>
<keyword evidence="7" id="KW-1185">Reference proteome</keyword>
<dbReference type="Gene3D" id="3.30.470.20">
    <property type="entry name" value="ATP-grasp fold, B domain"/>
    <property type="match status" value="1"/>
</dbReference>
<protein>
    <recommendedName>
        <fullName evidence="5">ATP-grasp domain-containing protein</fullName>
    </recommendedName>
</protein>
<organism evidence="6 7">
    <name type="scientific">Caldinitratiruptor microaerophilus</name>
    <dbReference type="NCBI Taxonomy" id="671077"/>
    <lineage>
        <taxon>Bacteria</taxon>
        <taxon>Bacillati</taxon>
        <taxon>Bacillota</taxon>
        <taxon>Clostridia</taxon>
        <taxon>Eubacteriales</taxon>
        <taxon>Symbiobacteriaceae</taxon>
        <taxon>Caldinitratiruptor</taxon>
    </lineage>
</organism>
<dbReference type="InterPro" id="IPR004666">
    <property type="entry name" value="Rp_bS6_RimK/Lys_biosynth_LsyX"/>
</dbReference>
<reference evidence="6" key="1">
    <citation type="submission" date="2022-03" db="EMBL/GenBank/DDBJ databases">
        <title>Complete genome sequence of Caldinitratiruptor microaerophilus.</title>
        <authorList>
            <person name="Mukaiyama R."/>
            <person name="Nishiyama T."/>
            <person name="Ueda K."/>
        </authorList>
    </citation>
    <scope>NUCLEOTIDE SEQUENCE</scope>
    <source>
        <strain evidence="6">JCM 16183</strain>
    </source>
</reference>
<dbReference type="EMBL" id="AP025628">
    <property type="protein sequence ID" value="BDG60461.1"/>
    <property type="molecule type" value="Genomic_DNA"/>
</dbReference>
<dbReference type="AlphaFoldDB" id="A0AA35CN84"/>
<evidence type="ECO:0000256" key="3">
    <source>
        <dbReference type="ARBA" id="ARBA00022840"/>
    </source>
</evidence>
<gene>
    <name evidence="6" type="primary">rimK</name>
    <name evidence="6" type="ORF">caldi_15510</name>
</gene>
<dbReference type="Pfam" id="PF08443">
    <property type="entry name" value="RimK"/>
    <property type="match status" value="1"/>
</dbReference>
<dbReference type="PROSITE" id="PS50975">
    <property type="entry name" value="ATP_GRASP"/>
    <property type="match status" value="1"/>
</dbReference>
<dbReference type="PANTHER" id="PTHR21621">
    <property type="entry name" value="RIBOSOMAL PROTEIN S6 MODIFICATION PROTEIN"/>
    <property type="match status" value="1"/>
</dbReference>
<dbReference type="NCBIfam" id="TIGR00768">
    <property type="entry name" value="rimK_fam"/>
    <property type="match status" value="1"/>
</dbReference>
<evidence type="ECO:0000313" key="7">
    <source>
        <dbReference type="Proteomes" id="UP001163687"/>
    </source>
</evidence>
<dbReference type="PROSITE" id="PS51257">
    <property type="entry name" value="PROKAR_LIPOPROTEIN"/>
    <property type="match status" value="1"/>
</dbReference>
<dbReference type="InterPro" id="IPR011761">
    <property type="entry name" value="ATP-grasp"/>
</dbReference>
<dbReference type="GO" id="GO:0005524">
    <property type="term" value="F:ATP binding"/>
    <property type="evidence" value="ECO:0007669"/>
    <property type="project" value="UniProtKB-UniRule"/>
</dbReference>
<evidence type="ECO:0000256" key="1">
    <source>
        <dbReference type="ARBA" id="ARBA00022723"/>
    </source>
</evidence>
<dbReference type="SUPFAM" id="SSF56059">
    <property type="entry name" value="Glutathione synthetase ATP-binding domain-like"/>
    <property type="match status" value="1"/>
</dbReference>
<dbReference type="Gene3D" id="3.30.1490.20">
    <property type="entry name" value="ATP-grasp fold, A domain"/>
    <property type="match status" value="1"/>
</dbReference>
<dbReference type="GO" id="GO:0046872">
    <property type="term" value="F:metal ion binding"/>
    <property type="evidence" value="ECO:0007669"/>
    <property type="project" value="UniProtKB-KW"/>
</dbReference>
<dbReference type="GO" id="GO:0009432">
    <property type="term" value="P:SOS response"/>
    <property type="evidence" value="ECO:0007669"/>
    <property type="project" value="TreeGrafter"/>
</dbReference>
<accession>A0AA35CN84</accession>
<dbReference type="InterPro" id="IPR013815">
    <property type="entry name" value="ATP_grasp_subdomain_1"/>
</dbReference>